<sequence>MDLLDQLDDLQTRKTAYKKQIEIFDEGHDVLNVTGQGFLFGASVLSKVKSRLEGFHTENTKSYKSKGSISFDTQPIACSYDGEELETGFVEHSKADYPNSNKNIRARRSSNPVEIKLSPSETGSGKTKSTVYGPPSKAYYNSIETQKITENTQVSSTQKISQSQFEHESTLTSQDLVQTLVDCNYNHNEDVQLLPHVVENEKTQETAQEKIASKESPTSQPENESKNVLDASKKKILHSVQLKSFSKDAFLKKFDEFSDESDESDGFEEKDISGCSHTIQDMPNAKALNYTERTSTVCSATLFDQSDKCKSNKPLGLYKFRLRDAMSMSPTIALDSDSDTDSGDNMPTMGSKVAVLELRTRLSRRQRNAKATSKTNNVQNTSLKGLFQALKKANKNQILEKRQDLFKQKGLNLEEIEKEKESVVNLLEQEIARNKRIRLKEKQKEALNTFQAEDETFCDASIGSEDLLSDYLSNGSASDSPSSEEENEEQDSNQIDVRNMTPEFKKENEEKDEEDDLILVRGRRAPRILMDLQSDDDTDSERKNIINLGTYGDNISSATQDKEAEAKIPDLSQKWPVDELRDSLALNGKGAPLLANNYNTSHSQVELPKNERLTDSDNMEEELHAKRIKKILRRNAIKELRARKKKQEMRKSGIHNMVEVEAQESEDEWFGVGGADGEVTDEYDSEIEGMIDDYTRFNFNPDEIRQRLMEEDKAYDQNMVNRILHDIKNGGFRKRGKSALDLELSDGEDDELKKYHVKRRELLKRKALETDDAGTLAANPRAQSFFESMIEDFVDLQELSGLKKKEDGDESPSRNNDEIHEREFDDRKTVISQEFVQRTLSFLNSKEEMEVQYESVLSAEAQSARNTSAEEEDFATLKQRSYIKNLHIPEASSESVESTVDDDIFAGSFQTTYGKIFGRRNDENEKFKEGMKTVKALNSYKNARSSKSSITYLRRSRKLIPKRSSKHKIPRRISNLRNSSIIFANEEKSFEN</sequence>
<dbReference type="Pfam" id="PF09444">
    <property type="entry name" value="MRC1"/>
    <property type="match status" value="1"/>
</dbReference>
<reference evidence="3 4" key="1">
    <citation type="submission" date="2016-03" db="EMBL/GenBank/DDBJ databases">
        <authorList>
            <person name="Devillers H."/>
        </authorList>
    </citation>
    <scope>NUCLEOTIDE SEQUENCE [LARGE SCALE GENOMIC DNA]</scope>
    <source>
        <strain evidence="3">CBS 6772</strain>
    </source>
</reference>
<accession>A0A1G4MGE6</accession>
<feature type="compositionally biased region" description="Acidic residues" evidence="1">
    <location>
        <begin position="482"/>
        <end position="491"/>
    </location>
</feature>
<feature type="region of interest" description="Disordered" evidence="1">
    <location>
        <begin position="203"/>
        <end position="228"/>
    </location>
</feature>
<organism evidence="3 4">
    <name type="scientific">Lachancea fermentati</name>
    <name type="common">Zygosaccharomyces fermentati</name>
    <dbReference type="NCBI Taxonomy" id="4955"/>
    <lineage>
        <taxon>Eukaryota</taxon>
        <taxon>Fungi</taxon>
        <taxon>Dikarya</taxon>
        <taxon>Ascomycota</taxon>
        <taxon>Saccharomycotina</taxon>
        <taxon>Saccharomycetes</taxon>
        <taxon>Saccharomycetales</taxon>
        <taxon>Saccharomycetaceae</taxon>
        <taxon>Lachancea</taxon>
    </lineage>
</organism>
<evidence type="ECO:0000259" key="2">
    <source>
        <dbReference type="Pfam" id="PF09444"/>
    </source>
</evidence>
<dbReference type="EMBL" id="LT598486">
    <property type="protein sequence ID" value="SCW02983.1"/>
    <property type="molecule type" value="Genomic_DNA"/>
</dbReference>
<dbReference type="AlphaFoldDB" id="A0A1G4MGE6"/>
<dbReference type="Proteomes" id="UP000190831">
    <property type="component" value="Chromosome G"/>
</dbReference>
<feature type="region of interest" description="Disordered" evidence="1">
    <location>
        <begin position="469"/>
        <end position="515"/>
    </location>
</feature>
<dbReference type="STRING" id="4955.A0A1G4MGE6"/>
<evidence type="ECO:0000313" key="3">
    <source>
        <dbReference type="EMBL" id="SCW02983.1"/>
    </source>
</evidence>
<keyword evidence="4" id="KW-1185">Reference proteome</keyword>
<proteinExistence type="predicted"/>
<gene>
    <name evidence="3" type="ORF">LAFE_0G00364G</name>
</gene>
<feature type="domain" description="DNA replication checkpoint mediator MRC1" evidence="2">
    <location>
        <begin position="651"/>
        <end position="788"/>
    </location>
</feature>
<feature type="compositionally biased region" description="Basic and acidic residues" evidence="1">
    <location>
        <begin position="203"/>
        <end position="213"/>
    </location>
</feature>
<dbReference type="OrthoDB" id="2130597at2759"/>
<evidence type="ECO:0000256" key="1">
    <source>
        <dbReference type="SAM" id="MobiDB-lite"/>
    </source>
</evidence>
<feature type="region of interest" description="Disordered" evidence="1">
    <location>
        <begin position="801"/>
        <end position="824"/>
    </location>
</feature>
<protein>
    <submittedName>
        <fullName evidence="3">LAFE_0G00364g1_1</fullName>
    </submittedName>
</protein>
<dbReference type="OMA" id="RAPRILM"/>
<name>A0A1G4MGE6_LACFM</name>
<evidence type="ECO:0000313" key="4">
    <source>
        <dbReference type="Proteomes" id="UP000190831"/>
    </source>
</evidence>
<dbReference type="InterPro" id="IPR018564">
    <property type="entry name" value="Repl_chkpnt_MRC1_dom"/>
</dbReference>